<feature type="domain" description="IclR-ED" evidence="5">
    <location>
        <begin position="86"/>
        <end position="277"/>
    </location>
</feature>
<evidence type="ECO:0000256" key="3">
    <source>
        <dbReference type="ARBA" id="ARBA00023163"/>
    </source>
</evidence>
<dbReference type="PROSITE" id="PS51077">
    <property type="entry name" value="HTH_ICLR"/>
    <property type="match status" value="1"/>
</dbReference>
<dbReference type="SMART" id="SM00346">
    <property type="entry name" value="HTH_ICLR"/>
    <property type="match status" value="1"/>
</dbReference>
<sequence length="278" mass="30310">MNTGVLPVPVVPELMRDRDRLDGVATVQKALQLLEAIADRGSSTARELSASLGIPLPTVYRLAQELVKRGYLVHLKAEYKFELGYKLYGLGVSLHRQIAASSEVRAAIDELHNTVEMAAYFAIYRGADVVVTYVSDCAEHRRLSPLKFGFHEAAHATAFGKIMLAGMSIEQRDEYLQVHGTPQLADATIADRATLEDVLAKVALRGVAWEREEFMPGKSCAAVGVRGASGLITGAVAISMDADAIDGSEERQVEVRLREYAGLISRYYRAESNSLALS</sequence>
<evidence type="ECO:0000256" key="2">
    <source>
        <dbReference type="ARBA" id="ARBA00023125"/>
    </source>
</evidence>
<dbReference type="PROSITE" id="PS51078">
    <property type="entry name" value="ICLR_ED"/>
    <property type="match status" value="1"/>
</dbReference>
<dbReference type="InterPro" id="IPR014757">
    <property type="entry name" value="Tscrpt_reg_IclR_C"/>
</dbReference>
<accession>A0A0U5B5C8</accession>
<reference evidence="7" key="1">
    <citation type="submission" date="2015-12" db="EMBL/GenBank/DDBJ databases">
        <authorList>
            <person name="Shamseldin A."/>
            <person name="Moawad H."/>
            <person name="Abd El-Rahim W.M."/>
            <person name="Sadowsky M.J."/>
        </authorList>
    </citation>
    <scope>NUCLEOTIDE SEQUENCE [LARGE SCALE GENOMIC DNA]</scope>
    <source>
        <strain evidence="7">JAM AC0309</strain>
    </source>
</reference>
<dbReference type="InterPro" id="IPR036388">
    <property type="entry name" value="WH-like_DNA-bd_sf"/>
</dbReference>
<evidence type="ECO:0000259" key="4">
    <source>
        <dbReference type="PROSITE" id="PS51077"/>
    </source>
</evidence>
<dbReference type="InterPro" id="IPR005471">
    <property type="entry name" value="Tscrpt_reg_IclR_N"/>
</dbReference>
<evidence type="ECO:0000259" key="5">
    <source>
        <dbReference type="PROSITE" id="PS51078"/>
    </source>
</evidence>
<feature type="domain" description="HTH iclR-type" evidence="4">
    <location>
        <begin position="24"/>
        <end position="85"/>
    </location>
</feature>
<dbReference type="AlphaFoldDB" id="A0A0U5B5C8"/>
<dbReference type="Gene3D" id="1.10.10.10">
    <property type="entry name" value="Winged helix-like DNA-binding domain superfamily/Winged helix DNA-binding domain"/>
    <property type="match status" value="1"/>
</dbReference>
<evidence type="ECO:0000313" key="7">
    <source>
        <dbReference type="Proteomes" id="UP000218965"/>
    </source>
</evidence>
<evidence type="ECO:0000313" key="6">
    <source>
        <dbReference type="EMBL" id="BAU31060.1"/>
    </source>
</evidence>
<dbReference type="GO" id="GO:0003677">
    <property type="term" value="F:DNA binding"/>
    <property type="evidence" value="ECO:0007669"/>
    <property type="project" value="UniProtKB-KW"/>
</dbReference>
<gene>
    <name evidence="6" type="ORF">MalAC0309_0182</name>
</gene>
<dbReference type="InterPro" id="IPR036390">
    <property type="entry name" value="WH_DNA-bd_sf"/>
</dbReference>
<dbReference type="GO" id="GO:0045892">
    <property type="term" value="P:negative regulation of DNA-templated transcription"/>
    <property type="evidence" value="ECO:0007669"/>
    <property type="project" value="TreeGrafter"/>
</dbReference>
<dbReference type="SUPFAM" id="SSF46785">
    <property type="entry name" value="Winged helix' DNA-binding domain"/>
    <property type="match status" value="1"/>
</dbReference>
<dbReference type="Gene3D" id="3.30.450.40">
    <property type="match status" value="1"/>
</dbReference>
<dbReference type="RefSeq" id="WP_161494031.1">
    <property type="nucleotide sequence ID" value="NZ_AP017315.1"/>
</dbReference>
<keyword evidence="3" id="KW-0804">Transcription</keyword>
<name>A0A0U5B5C8_9MICO</name>
<dbReference type="Pfam" id="PF01614">
    <property type="entry name" value="IclR_C"/>
    <property type="match status" value="1"/>
</dbReference>
<keyword evidence="2" id="KW-0238">DNA-binding</keyword>
<dbReference type="KEGG" id="malk:MalAC0309_0182"/>
<protein>
    <submittedName>
        <fullName evidence="6">Transcriptional regulator, IclR family</fullName>
    </submittedName>
</protein>
<dbReference type="EMBL" id="AP017315">
    <property type="protein sequence ID" value="BAU31060.1"/>
    <property type="molecule type" value="Genomic_DNA"/>
</dbReference>
<organism evidence="6 7">
    <name type="scientific">Microcella alkaliphila</name>
    <dbReference type="NCBI Taxonomy" id="279828"/>
    <lineage>
        <taxon>Bacteria</taxon>
        <taxon>Bacillati</taxon>
        <taxon>Actinomycetota</taxon>
        <taxon>Actinomycetes</taxon>
        <taxon>Micrococcales</taxon>
        <taxon>Microbacteriaceae</taxon>
        <taxon>Microcella</taxon>
    </lineage>
</organism>
<evidence type="ECO:0000256" key="1">
    <source>
        <dbReference type="ARBA" id="ARBA00023015"/>
    </source>
</evidence>
<dbReference type="PANTHER" id="PTHR30136">
    <property type="entry name" value="HELIX-TURN-HELIX TRANSCRIPTIONAL REGULATOR, ICLR FAMILY"/>
    <property type="match status" value="1"/>
</dbReference>
<reference evidence="6 7" key="2">
    <citation type="submission" date="2016-01" db="EMBL/GenBank/DDBJ databases">
        <title>Microcella alkaliphila JAM AC0309 whole genome shotgun sequence.</title>
        <authorList>
            <person name="Kurata A."/>
            <person name="Hirose Y."/>
            <person name="Kishimoto N."/>
            <person name="Kobayashi T."/>
        </authorList>
    </citation>
    <scope>NUCLEOTIDE SEQUENCE [LARGE SCALE GENOMIC DNA]</scope>
    <source>
        <strain evidence="6 7">JAM AC0309</strain>
    </source>
</reference>
<dbReference type="GO" id="GO:0003700">
    <property type="term" value="F:DNA-binding transcription factor activity"/>
    <property type="evidence" value="ECO:0007669"/>
    <property type="project" value="TreeGrafter"/>
</dbReference>
<dbReference type="Pfam" id="PF09339">
    <property type="entry name" value="HTH_IclR"/>
    <property type="match status" value="1"/>
</dbReference>
<dbReference type="Proteomes" id="UP000218965">
    <property type="component" value="Chromosome"/>
</dbReference>
<proteinExistence type="predicted"/>
<dbReference type="InterPro" id="IPR029016">
    <property type="entry name" value="GAF-like_dom_sf"/>
</dbReference>
<dbReference type="PANTHER" id="PTHR30136:SF24">
    <property type="entry name" value="HTH-TYPE TRANSCRIPTIONAL REPRESSOR ALLR"/>
    <property type="match status" value="1"/>
</dbReference>
<dbReference type="SUPFAM" id="SSF55781">
    <property type="entry name" value="GAF domain-like"/>
    <property type="match status" value="1"/>
</dbReference>
<keyword evidence="1" id="KW-0805">Transcription regulation</keyword>
<dbReference type="InterPro" id="IPR050707">
    <property type="entry name" value="HTH_MetabolicPath_Reg"/>
</dbReference>